<dbReference type="Proteomes" id="UP000225740">
    <property type="component" value="Unassembled WGS sequence"/>
</dbReference>
<evidence type="ECO:0000313" key="1">
    <source>
        <dbReference type="EMBL" id="PHQ32135.1"/>
    </source>
</evidence>
<keyword evidence="2" id="KW-1185">Reference proteome</keyword>
<dbReference type="OrthoDB" id="284314at2"/>
<protein>
    <submittedName>
        <fullName evidence="1">Uncharacterized protein</fullName>
    </submittedName>
</protein>
<gene>
    <name evidence="1" type="ORF">CEE69_27505</name>
</gene>
<organism evidence="1 2">
    <name type="scientific">Rhodopirellula bahusiensis</name>
    <dbReference type="NCBI Taxonomy" id="2014065"/>
    <lineage>
        <taxon>Bacteria</taxon>
        <taxon>Pseudomonadati</taxon>
        <taxon>Planctomycetota</taxon>
        <taxon>Planctomycetia</taxon>
        <taxon>Pirellulales</taxon>
        <taxon>Pirellulaceae</taxon>
        <taxon>Rhodopirellula</taxon>
    </lineage>
</organism>
<proteinExistence type="predicted"/>
<comment type="caution">
    <text evidence="1">The sequence shown here is derived from an EMBL/GenBank/DDBJ whole genome shotgun (WGS) entry which is preliminary data.</text>
</comment>
<dbReference type="EMBL" id="NIZW01000032">
    <property type="protein sequence ID" value="PHQ32135.1"/>
    <property type="molecule type" value="Genomic_DNA"/>
</dbReference>
<dbReference type="GeneID" id="90611623"/>
<name>A0A2G1VZF8_9BACT</name>
<dbReference type="RefSeq" id="WP_037226076.1">
    <property type="nucleotide sequence ID" value="NZ_NIZW01000032.1"/>
</dbReference>
<dbReference type="AlphaFoldDB" id="A0A2G1VZF8"/>
<evidence type="ECO:0000313" key="2">
    <source>
        <dbReference type="Proteomes" id="UP000225740"/>
    </source>
</evidence>
<reference evidence="1 2" key="1">
    <citation type="submission" date="2017-06" db="EMBL/GenBank/DDBJ databases">
        <title>Description of Rhodopirellula bahusiensis sp. nov.</title>
        <authorList>
            <person name="Kizina J."/>
            <person name="Harder J."/>
        </authorList>
    </citation>
    <scope>NUCLEOTIDE SEQUENCE [LARGE SCALE GENOMIC DNA]</scope>
    <source>
        <strain evidence="1 2">SWK21</strain>
    </source>
</reference>
<accession>A0A2G1VZF8</accession>
<sequence>MKLSVKKVSCLALMMSCLGCGGSQPVNVKDSADEQSIEEYKEMVAAEEAANAGSEKNGVKPPKE</sequence>